<evidence type="ECO:0000256" key="10">
    <source>
        <dbReference type="ARBA" id="ARBA00023235"/>
    </source>
</evidence>
<dbReference type="InterPro" id="IPR011545">
    <property type="entry name" value="DEAD/DEAH_box_helicase_dom"/>
</dbReference>
<evidence type="ECO:0000259" key="17">
    <source>
        <dbReference type="PROSITE" id="PS51192"/>
    </source>
</evidence>
<accession>A0A7V4UD97</accession>
<keyword evidence="6" id="KW-0378">Hydrolase</keyword>
<dbReference type="GO" id="GO:0009378">
    <property type="term" value="F:four-way junction helicase activity"/>
    <property type="evidence" value="ECO:0007669"/>
    <property type="project" value="TreeGrafter"/>
</dbReference>
<keyword evidence="7 19" id="KW-0347">Helicase</keyword>
<dbReference type="GO" id="GO:0006310">
    <property type="term" value="P:DNA recombination"/>
    <property type="evidence" value="ECO:0007669"/>
    <property type="project" value="InterPro"/>
</dbReference>
<dbReference type="InterPro" id="IPR027417">
    <property type="entry name" value="P-loop_NTPase"/>
</dbReference>
<dbReference type="GO" id="GO:0016787">
    <property type="term" value="F:hydrolase activity"/>
    <property type="evidence" value="ECO:0007669"/>
    <property type="project" value="UniProtKB-KW"/>
</dbReference>
<feature type="compositionally biased region" description="Basic residues" evidence="15">
    <location>
        <begin position="662"/>
        <end position="678"/>
    </location>
</feature>
<reference evidence="19" key="1">
    <citation type="journal article" date="2020" name="mSystems">
        <title>Genome- and Community-Level Interaction Insights into Carbon Utilization and Element Cycling Functions of Hydrothermarchaeota in Hydrothermal Sediment.</title>
        <authorList>
            <person name="Zhou Z."/>
            <person name="Liu Y."/>
            <person name="Xu W."/>
            <person name="Pan J."/>
            <person name="Luo Z.H."/>
            <person name="Li M."/>
        </authorList>
    </citation>
    <scope>NUCLEOTIDE SEQUENCE [LARGE SCALE GENOMIC DNA]</scope>
    <source>
        <strain evidence="19">HyVt-577</strain>
    </source>
</reference>
<dbReference type="Proteomes" id="UP000885779">
    <property type="component" value="Unassembled WGS sequence"/>
</dbReference>
<dbReference type="PROSITE" id="PS51194">
    <property type="entry name" value="HELICASE_CTER"/>
    <property type="match status" value="1"/>
</dbReference>
<dbReference type="AlphaFoldDB" id="A0A7V4UD97"/>
<evidence type="ECO:0000259" key="18">
    <source>
        <dbReference type="PROSITE" id="PS51194"/>
    </source>
</evidence>
<evidence type="ECO:0000256" key="15">
    <source>
        <dbReference type="SAM" id="MobiDB-lite"/>
    </source>
</evidence>
<dbReference type="Gene3D" id="3.40.50.300">
    <property type="entry name" value="P-loop containing nucleotide triphosphate hydrolases"/>
    <property type="match status" value="2"/>
</dbReference>
<dbReference type="SMART" id="SM00341">
    <property type="entry name" value="HRDC"/>
    <property type="match status" value="1"/>
</dbReference>
<feature type="domain" description="Helicase ATP-binding" evidence="17">
    <location>
        <begin position="24"/>
        <end position="192"/>
    </location>
</feature>
<dbReference type="PROSITE" id="PS51192">
    <property type="entry name" value="HELICASE_ATP_BIND_1"/>
    <property type="match status" value="1"/>
</dbReference>
<dbReference type="NCBIfam" id="TIGR00614">
    <property type="entry name" value="recQ_fam"/>
    <property type="match status" value="1"/>
</dbReference>
<dbReference type="PROSITE" id="PS50967">
    <property type="entry name" value="HRDC"/>
    <property type="match status" value="1"/>
</dbReference>
<dbReference type="InterPro" id="IPR018982">
    <property type="entry name" value="RQC_domain"/>
</dbReference>
<dbReference type="GO" id="GO:0003677">
    <property type="term" value="F:DNA binding"/>
    <property type="evidence" value="ECO:0007669"/>
    <property type="project" value="UniProtKB-KW"/>
</dbReference>
<dbReference type="SUPFAM" id="SSF52540">
    <property type="entry name" value="P-loop containing nucleoside triphosphate hydrolases"/>
    <property type="match status" value="1"/>
</dbReference>
<dbReference type="Pfam" id="PF00570">
    <property type="entry name" value="HRDC"/>
    <property type="match status" value="1"/>
</dbReference>
<dbReference type="Gene3D" id="1.10.150.80">
    <property type="entry name" value="HRDC domain"/>
    <property type="match status" value="1"/>
</dbReference>
<dbReference type="InterPro" id="IPR032284">
    <property type="entry name" value="RecQ_Zn-bd"/>
</dbReference>
<evidence type="ECO:0000256" key="8">
    <source>
        <dbReference type="ARBA" id="ARBA00022840"/>
    </source>
</evidence>
<evidence type="ECO:0000256" key="13">
    <source>
        <dbReference type="ARBA" id="ARBA00044535"/>
    </source>
</evidence>
<dbReference type="GO" id="GO:0043590">
    <property type="term" value="C:bacterial nucleoid"/>
    <property type="evidence" value="ECO:0007669"/>
    <property type="project" value="TreeGrafter"/>
</dbReference>
<evidence type="ECO:0000256" key="4">
    <source>
        <dbReference type="ARBA" id="ARBA00022723"/>
    </source>
</evidence>
<dbReference type="InterPro" id="IPR014001">
    <property type="entry name" value="Helicase_ATP-bd"/>
</dbReference>
<evidence type="ECO:0000256" key="9">
    <source>
        <dbReference type="ARBA" id="ARBA00023125"/>
    </source>
</evidence>
<evidence type="ECO:0000256" key="2">
    <source>
        <dbReference type="ARBA" id="ARBA00001947"/>
    </source>
</evidence>
<evidence type="ECO:0000256" key="1">
    <source>
        <dbReference type="ARBA" id="ARBA00001946"/>
    </source>
</evidence>
<comment type="catalytic activity">
    <reaction evidence="11">
        <text>Couples ATP hydrolysis with the unwinding of duplex DNA by translocating in the 3'-5' direction.</text>
        <dbReference type="EC" id="5.6.2.4"/>
    </reaction>
</comment>
<evidence type="ECO:0000256" key="6">
    <source>
        <dbReference type="ARBA" id="ARBA00022801"/>
    </source>
</evidence>
<comment type="cofactor">
    <cofactor evidence="2">
        <name>Zn(2+)</name>
        <dbReference type="ChEBI" id="CHEBI:29105"/>
    </cofactor>
</comment>
<dbReference type="Pfam" id="PF00270">
    <property type="entry name" value="DEAD"/>
    <property type="match status" value="1"/>
</dbReference>
<evidence type="ECO:0000259" key="16">
    <source>
        <dbReference type="PROSITE" id="PS50967"/>
    </source>
</evidence>
<dbReference type="PANTHER" id="PTHR13710:SF105">
    <property type="entry name" value="ATP-DEPENDENT DNA HELICASE Q1"/>
    <property type="match status" value="1"/>
</dbReference>
<keyword evidence="5" id="KW-0547">Nucleotide-binding</keyword>
<dbReference type="FunFam" id="3.40.50.300:FF:001363">
    <property type="entry name" value="ATP-dependent DNA helicase RecQ"/>
    <property type="match status" value="1"/>
</dbReference>
<dbReference type="GO" id="GO:0006281">
    <property type="term" value="P:DNA repair"/>
    <property type="evidence" value="ECO:0007669"/>
    <property type="project" value="InterPro"/>
</dbReference>
<dbReference type="EMBL" id="DRQG01000065">
    <property type="protein sequence ID" value="HGY55402.1"/>
    <property type="molecule type" value="Genomic_DNA"/>
</dbReference>
<dbReference type="Gene3D" id="1.10.10.10">
    <property type="entry name" value="Winged helix-like DNA-binding domain superfamily/Winged helix DNA-binding domain"/>
    <property type="match status" value="1"/>
</dbReference>
<comment type="cofactor">
    <cofactor evidence="1">
        <name>Mg(2+)</name>
        <dbReference type="ChEBI" id="CHEBI:18420"/>
    </cofactor>
</comment>
<evidence type="ECO:0000256" key="11">
    <source>
        <dbReference type="ARBA" id="ARBA00034617"/>
    </source>
</evidence>
<dbReference type="GO" id="GO:0005524">
    <property type="term" value="F:ATP binding"/>
    <property type="evidence" value="ECO:0007669"/>
    <property type="project" value="UniProtKB-KW"/>
</dbReference>
<evidence type="ECO:0000313" key="19">
    <source>
        <dbReference type="EMBL" id="HGY55402.1"/>
    </source>
</evidence>
<dbReference type="InterPro" id="IPR036388">
    <property type="entry name" value="WH-like_DNA-bd_sf"/>
</dbReference>
<evidence type="ECO:0000256" key="14">
    <source>
        <dbReference type="ARBA" id="ARBA00044550"/>
    </source>
</evidence>
<dbReference type="EC" id="5.6.2.4" evidence="12"/>
<dbReference type="InterPro" id="IPR010997">
    <property type="entry name" value="HRDC-like_sf"/>
</dbReference>
<feature type="region of interest" description="Disordered" evidence="15">
    <location>
        <begin position="657"/>
        <end position="687"/>
    </location>
</feature>
<dbReference type="InterPro" id="IPR002121">
    <property type="entry name" value="HRDC_dom"/>
</dbReference>
<dbReference type="GO" id="GO:0030894">
    <property type="term" value="C:replisome"/>
    <property type="evidence" value="ECO:0007669"/>
    <property type="project" value="TreeGrafter"/>
</dbReference>
<dbReference type="PANTHER" id="PTHR13710">
    <property type="entry name" value="DNA HELICASE RECQ FAMILY MEMBER"/>
    <property type="match status" value="1"/>
</dbReference>
<dbReference type="Pfam" id="PF00271">
    <property type="entry name" value="Helicase_C"/>
    <property type="match status" value="1"/>
</dbReference>
<dbReference type="SUPFAM" id="SSF46785">
    <property type="entry name" value="Winged helix' DNA-binding domain"/>
    <property type="match status" value="1"/>
</dbReference>
<evidence type="ECO:0000256" key="7">
    <source>
        <dbReference type="ARBA" id="ARBA00022806"/>
    </source>
</evidence>
<dbReference type="GO" id="GO:0006260">
    <property type="term" value="P:DNA replication"/>
    <property type="evidence" value="ECO:0007669"/>
    <property type="project" value="InterPro"/>
</dbReference>
<comment type="caution">
    <text evidence="19">The sequence shown here is derived from an EMBL/GenBank/DDBJ whole genome shotgun (WGS) entry which is preliminary data.</text>
</comment>
<dbReference type="CDD" id="cd17920">
    <property type="entry name" value="DEXHc_RecQ"/>
    <property type="match status" value="1"/>
</dbReference>
<dbReference type="GO" id="GO:0043138">
    <property type="term" value="F:3'-5' DNA helicase activity"/>
    <property type="evidence" value="ECO:0007669"/>
    <property type="project" value="UniProtKB-EC"/>
</dbReference>
<gene>
    <name evidence="19" type="ORF">ENK44_06870</name>
</gene>
<proteinExistence type="inferred from homology"/>
<feature type="domain" description="HRDC" evidence="16">
    <location>
        <begin position="693"/>
        <end position="769"/>
    </location>
</feature>
<dbReference type="InterPro" id="IPR004589">
    <property type="entry name" value="DNA_helicase_ATP-dep_RecQ"/>
</dbReference>
<name>A0A7V4UD97_CALAY</name>
<sequence length="769" mass="87892">MNAEQILQQHFALSSFRQGQKEIIESILSGNDALVIMPTGSGKSLCYQLPALMLDGVTLVISPLIALMKDQVDALMDLKIAATFINSTLSMEETQRRVQAVRNGEYKLLYVAPERFYSRQFMALIHQINISLLAVDEAHCISQWGHDFRPSYLKLKSIREAIGNPPVVALTATATREVREDILKQLGLDAAQVFITGFDRPNLKYFAVELEEEEKRSEIIRILSAIKGSGIVYVSTKKAVEEVSALLNASDLPAIGYHGGMQKPERDEAQNRWLSGAVPIVVATNAFGMGIDKADVRFVLHYNMPGSMEAYYQEAGRAGRDGLTSYCILFYNYRDRKIQEFFIENNYPPEPVLEDIYNFLFSLNREEIFLTYREIGEACGVNEMLTASAVKLFEQNNILQRMNRQTVTFQAVVLQEAEKARSAVKRAPRQSALMDWLIRHDGENIPLDETLQAVEMTQEQFNRTIRELIQKDLILYTPPFRGRGILITSKKVDWNKIPIDFKAYQKRMERQYDRLQEMEDYVQNHRCRRKNILEYFGEKYHEENCKACDVCLDWQPAVRRTEKPTARDFTGVILDCVLSLDGRYGVTTIAGILSGREDDAMVKRGLDEHKYFGRYGHLPEGAIIHSIYKLIGRGFLEKSSDDYPTLSISQKGLNYLLSPSPKKSKRSGKNSKRIKRRQPVSGNTPDEEDVIVPAAHLVLLEKLKILRRELCGDKPAFTVFSNRTLEEMAALLPQNEEELQRIRGVGKRKLKQYGPDFLRVIREFRKELT</sequence>
<dbReference type="InterPro" id="IPR036390">
    <property type="entry name" value="WH_DNA-bd_sf"/>
</dbReference>
<dbReference type="SMART" id="SM00490">
    <property type="entry name" value="HELICc"/>
    <property type="match status" value="1"/>
</dbReference>
<dbReference type="SMART" id="SM00487">
    <property type="entry name" value="DEXDc"/>
    <property type="match status" value="1"/>
</dbReference>
<dbReference type="Pfam" id="PF09382">
    <property type="entry name" value="RQC"/>
    <property type="match status" value="1"/>
</dbReference>
<feature type="domain" description="Helicase C-terminal" evidence="18">
    <location>
        <begin position="218"/>
        <end position="376"/>
    </location>
</feature>
<keyword evidence="4" id="KW-0479">Metal-binding</keyword>
<dbReference type="GO" id="GO:0005737">
    <property type="term" value="C:cytoplasm"/>
    <property type="evidence" value="ECO:0007669"/>
    <property type="project" value="TreeGrafter"/>
</dbReference>
<dbReference type="InterPro" id="IPR001650">
    <property type="entry name" value="Helicase_C-like"/>
</dbReference>
<dbReference type="SMART" id="SM00956">
    <property type="entry name" value="RQC"/>
    <property type="match status" value="1"/>
</dbReference>
<evidence type="ECO:0000256" key="12">
    <source>
        <dbReference type="ARBA" id="ARBA00034808"/>
    </source>
</evidence>
<keyword evidence="8" id="KW-0067">ATP-binding</keyword>
<dbReference type="GO" id="GO:0046872">
    <property type="term" value="F:metal ion binding"/>
    <property type="evidence" value="ECO:0007669"/>
    <property type="project" value="UniProtKB-KW"/>
</dbReference>
<protein>
    <recommendedName>
        <fullName evidence="13">ATP-dependent DNA helicase RecQ</fullName>
        <ecNumber evidence="12">5.6.2.4</ecNumber>
    </recommendedName>
    <alternativeName>
        <fullName evidence="14">DNA 3'-5' helicase RecQ</fullName>
    </alternativeName>
</protein>
<dbReference type="InterPro" id="IPR044876">
    <property type="entry name" value="HRDC_dom_sf"/>
</dbReference>
<organism evidence="19">
    <name type="scientific">Caldithrix abyssi</name>
    <dbReference type="NCBI Taxonomy" id="187145"/>
    <lineage>
        <taxon>Bacteria</taxon>
        <taxon>Pseudomonadati</taxon>
        <taxon>Calditrichota</taxon>
        <taxon>Calditrichia</taxon>
        <taxon>Calditrichales</taxon>
        <taxon>Calditrichaceae</taxon>
        <taxon>Caldithrix</taxon>
    </lineage>
</organism>
<dbReference type="SUPFAM" id="SSF47819">
    <property type="entry name" value="HRDC-like"/>
    <property type="match status" value="1"/>
</dbReference>
<dbReference type="Pfam" id="PF16124">
    <property type="entry name" value="RecQ_Zn_bind"/>
    <property type="match status" value="1"/>
</dbReference>
<evidence type="ECO:0000256" key="3">
    <source>
        <dbReference type="ARBA" id="ARBA00005446"/>
    </source>
</evidence>
<keyword evidence="9" id="KW-0238">DNA-binding</keyword>
<comment type="similarity">
    <text evidence="3">Belongs to the helicase family. RecQ subfamily.</text>
</comment>
<evidence type="ECO:0000256" key="5">
    <source>
        <dbReference type="ARBA" id="ARBA00022741"/>
    </source>
</evidence>
<keyword evidence="10" id="KW-0413">Isomerase</keyword>